<comment type="caution">
    <text evidence="2">The sequence shown here is derived from an EMBL/GenBank/DDBJ whole genome shotgun (WGS) entry which is preliminary data.</text>
</comment>
<dbReference type="Proteomes" id="UP001283341">
    <property type="component" value="Unassembled WGS sequence"/>
</dbReference>
<feature type="compositionally biased region" description="Basic residues" evidence="1">
    <location>
        <begin position="14"/>
        <end position="23"/>
    </location>
</feature>
<name>A0AAE0M0B4_9PEZI</name>
<protein>
    <submittedName>
        <fullName evidence="2">Uncharacterized protein</fullName>
    </submittedName>
</protein>
<gene>
    <name evidence="2" type="ORF">B0H66DRAFT_629322</name>
</gene>
<keyword evidence="3" id="KW-1185">Reference proteome</keyword>
<evidence type="ECO:0000256" key="1">
    <source>
        <dbReference type="SAM" id="MobiDB-lite"/>
    </source>
</evidence>
<evidence type="ECO:0000313" key="3">
    <source>
        <dbReference type="Proteomes" id="UP001283341"/>
    </source>
</evidence>
<organism evidence="2 3">
    <name type="scientific">Apodospora peruviana</name>
    <dbReference type="NCBI Taxonomy" id="516989"/>
    <lineage>
        <taxon>Eukaryota</taxon>
        <taxon>Fungi</taxon>
        <taxon>Dikarya</taxon>
        <taxon>Ascomycota</taxon>
        <taxon>Pezizomycotina</taxon>
        <taxon>Sordariomycetes</taxon>
        <taxon>Sordariomycetidae</taxon>
        <taxon>Sordariales</taxon>
        <taxon>Lasiosphaeriaceae</taxon>
        <taxon>Apodospora</taxon>
    </lineage>
</organism>
<sequence length="220" mass="23586">MADPKEHFPMRPHVPPHRPHCSHHTVGEPPWFRAVHVPPHLLTSTLLHAMLRTPGSKTVAHPSVRGPAADRLAPIARVAETSHPSVASFRTGSSPPTWSPCLPANATGRGVDPGTLQIRAPGFLLADLDAVRARVLVCATAARQACPLTVQADMSRERCRAPLDPSGLPVLFAAMTYIWVQMHLSFTGARSFLLLTRPNPARAAARSPSADQAKFTAIAG</sequence>
<dbReference type="AlphaFoldDB" id="A0AAE0M0B4"/>
<proteinExistence type="predicted"/>
<reference evidence="2" key="2">
    <citation type="submission" date="2023-06" db="EMBL/GenBank/DDBJ databases">
        <authorList>
            <consortium name="Lawrence Berkeley National Laboratory"/>
            <person name="Haridas S."/>
            <person name="Hensen N."/>
            <person name="Bonometti L."/>
            <person name="Westerberg I."/>
            <person name="Brannstrom I.O."/>
            <person name="Guillou S."/>
            <person name="Cros-Aarteil S."/>
            <person name="Calhoun S."/>
            <person name="Kuo A."/>
            <person name="Mondo S."/>
            <person name="Pangilinan J."/>
            <person name="Riley R."/>
            <person name="Labutti K."/>
            <person name="Andreopoulos B."/>
            <person name="Lipzen A."/>
            <person name="Chen C."/>
            <person name="Yanf M."/>
            <person name="Daum C."/>
            <person name="Ng V."/>
            <person name="Clum A."/>
            <person name="Steindorff A."/>
            <person name="Ohm R."/>
            <person name="Martin F."/>
            <person name="Silar P."/>
            <person name="Natvig D."/>
            <person name="Lalanne C."/>
            <person name="Gautier V."/>
            <person name="Ament-Velasquez S.L."/>
            <person name="Kruys A."/>
            <person name="Hutchinson M.I."/>
            <person name="Powell A.J."/>
            <person name="Barry K."/>
            <person name="Miller A.N."/>
            <person name="Grigoriev I.V."/>
            <person name="Debuchy R."/>
            <person name="Gladieux P."/>
            <person name="Thoren M.H."/>
            <person name="Johannesson H."/>
        </authorList>
    </citation>
    <scope>NUCLEOTIDE SEQUENCE</scope>
    <source>
        <strain evidence="2">CBS 118394</strain>
    </source>
</reference>
<evidence type="ECO:0000313" key="2">
    <source>
        <dbReference type="EMBL" id="KAK3313459.1"/>
    </source>
</evidence>
<reference evidence="2" key="1">
    <citation type="journal article" date="2023" name="Mol. Phylogenet. Evol.">
        <title>Genome-scale phylogeny and comparative genomics of the fungal order Sordariales.</title>
        <authorList>
            <person name="Hensen N."/>
            <person name="Bonometti L."/>
            <person name="Westerberg I."/>
            <person name="Brannstrom I.O."/>
            <person name="Guillou S."/>
            <person name="Cros-Aarteil S."/>
            <person name="Calhoun S."/>
            <person name="Haridas S."/>
            <person name="Kuo A."/>
            <person name="Mondo S."/>
            <person name="Pangilinan J."/>
            <person name="Riley R."/>
            <person name="LaButti K."/>
            <person name="Andreopoulos B."/>
            <person name="Lipzen A."/>
            <person name="Chen C."/>
            <person name="Yan M."/>
            <person name="Daum C."/>
            <person name="Ng V."/>
            <person name="Clum A."/>
            <person name="Steindorff A."/>
            <person name="Ohm R.A."/>
            <person name="Martin F."/>
            <person name="Silar P."/>
            <person name="Natvig D.O."/>
            <person name="Lalanne C."/>
            <person name="Gautier V."/>
            <person name="Ament-Velasquez S.L."/>
            <person name="Kruys A."/>
            <person name="Hutchinson M.I."/>
            <person name="Powell A.J."/>
            <person name="Barry K."/>
            <person name="Miller A.N."/>
            <person name="Grigoriev I.V."/>
            <person name="Debuchy R."/>
            <person name="Gladieux P."/>
            <person name="Hiltunen Thoren M."/>
            <person name="Johannesson H."/>
        </authorList>
    </citation>
    <scope>NUCLEOTIDE SEQUENCE</scope>
    <source>
        <strain evidence="2">CBS 118394</strain>
    </source>
</reference>
<accession>A0AAE0M0B4</accession>
<dbReference type="EMBL" id="JAUEDM010000007">
    <property type="protein sequence ID" value="KAK3313459.1"/>
    <property type="molecule type" value="Genomic_DNA"/>
</dbReference>
<feature type="region of interest" description="Disordered" evidence="1">
    <location>
        <begin position="1"/>
        <end position="23"/>
    </location>
</feature>